<dbReference type="STRING" id="1850250.LPB142_10950"/>
<dbReference type="AlphaFoldDB" id="A0A1D9MD89"/>
<accession>A0A1D9MD89</accession>
<dbReference type="PROSITE" id="PS00073">
    <property type="entry name" value="ACYL_COA_DH_2"/>
    <property type="match status" value="1"/>
</dbReference>
<keyword evidence="3 6" id="KW-0285">Flavoprotein</keyword>
<dbReference type="InterPro" id="IPR009075">
    <property type="entry name" value="AcylCo_DH/oxidase_C"/>
</dbReference>
<dbReference type="EMBL" id="CP017781">
    <property type="protein sequence ID" value="AOZ69773.1"/>
    <property type="molecule type" value="Genomic_DNA"/>
</dbReference>
<feature type="domain" description="Acyl-CoA dehydrogenase/oxidase N-terminal" evidence="9">
    <location>
        <begin position="12"/>
        <end position="122"/>
    </location>
</feature>
<dbReference type="SUPFAM" id="SSF56645">
    <property type="entry name" value="Acyl-CoA dehydrogenase NM domain-like"/>
    <property type="match status" value="1"/>
</dbReference>
<dbReference type="Pfam" id="PF02770">
    <property type="entry name" value="Acyl-CoA_dh_M"/>
    <property type="match status" value="1"/>
</dbReference>
<dbReference type="Gene3D" id="2.40.110.10">
    <property type="entry name" value="Butyryl-CoA Dehydrogenase, subunit A, domain 2"/>
    <property type="match status" value="1"/>
</dbReference>
<keyword evidence="4 6" id="KW-0274">FAD</keyword>
<dbReference type="InterPro" id="IPR037069">
    <property type="entry name" value="AcylCoA_DH/ox_N_sf"/>
</dbReference>
<dbReference type="SUPFAM" id="SSF47203">
    <property type="entry name" value="Acyl-CoA dehydrogenase C-terminal domain-like"/>
    <property type="match status" value="1"/>
</dbReference>
<evidence type="ECO:0000256" key="6">
    <source>
        <dbReference type="RuleBase" id="RU362125"/>
    </source>
</evidence>
<comment type="similarity">
    <text evidence="2 6">Belongs to the acyl-CoA dehydrogenase family.</text>
</comment>
<dbReference type="GO" id="GO:0050660">
    <property type="term" value="F:flavin adenine dinucleotide binding"/>
    <property type="evidence" value="ECO:0007669"/>
    <property type="project" value="InterPro"/>
</dbReference>
<evidence type="ECO:0000256" key="3">
    <source>
        <dbReference type="ARBA" id="ARBA00022630"/>
    </source>
</evidence>
<name>A0A1D9MD89_9RHOB</name>
<feature type="domain" description="Acyl-CoA dehydrogenase/oxidase C-terminal" evidence="7">
    <location>
        <begin position="234"/>
        <end position="382"/>
    </location>
</feature>
<dbReference type="PANTHER" id="PTHR43884:SF12">
    <property type="entry name" value="ISOVALERYL-COA DEHYDROGENASE, MITOCHONDRIAL-RELATED"/>
    <property type="match status" value="1"/>
</dbReference>
<organism evidence="10 11">
    <name type="scientific">Rhodobacter xanthinilyticus</name>
    <dbReference type="NCBI Taxonomy" id="1850250"/>
    <lineage>
        <taxon>Bacteria</taxon>
        <taxon>Pseudomonadati</taxon>
        <taxon>Pseudomonadota</taxon>
        <taxon>Alphaproteobacteria</taxon>
        <taxon>Rhodobacterales</taxon>
        <taxon>Rhodobacter group</taxon>
        <taxon>Rhodobacter</taxon>
    </lineage>
</organism>
<evidence type="ECO:0000259" key="9">
    <source>
        <dbReference type="Pfam" id="PF02771"/>
    </source>
</evidence>
<dbReference type="FunFam" id="1.10.540.10:FF:000007">
    <property type="entry name" value="Isovaleryl-CoA dehydrogenase, mitochondrial"/>
    <property type="match status" value="1"/>
</dbReference>
<evidence type="ECO:0000256" key="1">
    <source>
        <dbReference type="ARBA" id="ARBA00001974"/>
    </source>
</evidence>
<feature type="domain" description="Acyl-CoA oxidase/dehydrogenase middle" evidence="8">
    <location>
        <begin position="127"/>
        <end position="222"/>
    </location>
</feature>
<dbReference type="FunFam" id="2.40.110.10:FF:000004">
    <property type="entry name" value="Isovaleryl-CoA dehydrogenase, mitochondrial"/>
    <property type="match status" value="1"/>
</dbReference>
<sequence length="386" mass="41609">MFAGSMEFDLGEDIRALRETVQAWAQERLKPIAAEVDRSNLFPAELWAEMGALGLLGITVAEEFGGAGMGYLAHVVATEEIARVSASVALSYGAHSNLCVNQLKLNATAAQKAKYLPDLVSGAKIGALAMSETGAGSDVVGMKLKAEKRDGYYLLNGHKYWITNGPDADTLVVYAKTDPEAGSKGITAFIIERGFKGFSTSPHFDKLGMRGSNTGQLFFDNCEVPFENVLGTEGRGVRVLMSGLDYERVVLSGIGTGIMMACLDEVVPYAKERHQFGQPIGNFQLMQAKIADMYVAMNTARAYTYEVAKACDRGQVTRQDAAATVLYASEQAMVQAHQAVQALGGAGFLADSVVSRLFRDAKLMEIGAGTSEIRRMLIGREIMEKL</sequence>
<dbReference type="Proteomes" id="UP000176562">
    <property type="component" value="Chromosome"/>
</dbReference>
<dbReference type="RefSeq" id="WP_071166391.1">
    <property type="nucleotide sequence ID" value="NZ_CP017781.1"/>
</dbReference>
<comment type="cofactor">
    <cofactor evidence="1 6">
        <name>FAD</name>
        <dbReference type="ChEBI" id="CHEBI:57692"/>
    </cofactor>
</comment>
<dbReference type="Gene3D" id="1.20.140.10">
    <property type="entry name" value="Butyryl-CoA Dehydrogenase, subunit A, domain 3"/>
    <property type="match status" value="1"/>
</dbReference>
<evidence type="ECO:0000256" key="2">
    <source>
        <dbReference type="ARBA" id="ARBA00009347"/>
    </source>
</evidence>
<dbReference type="KEGG" id="rhp:LPB142_10950"/>
<evidence type="ECO:0000313" key="10">
    <source>
        <dbReference type="EMBL" id="AOZ69773.1"/>
    </source>
</evidence>
<dbReference type="Gene3D" id="1.10.540.10">
    <property type="entry name" value="Acyl-CoA dehydrogenase/oxidase, N-terminal domain"/>
    <property type="match status" value="1"/>
</dbReference>
<reference evidence="10 11" key="1">
    <citation type="submission" date="2016-10" db="EMBL/GenBank/DDBJ databases">
        <title>Rhodobacter sp. LPB0142, isolated from sea water.</title>
        <authorList>
            <person name="Kim E."/>
            <person name="Yi H."/>
        </authorList>
    </citation>
    <scope>NUCLEOTIDE SEQUENCE [LARGE SCALE GENOMIC DNA]</scope>
    <source>
        <strain evidence="10 11">LPB0142</strain>
    </source>
</reference>
<evidence type="ECO:0000259" key="8">
    <source>
        <dbReference type="Pfam" id="PF02770"/>
    </source>
</evidence>
<protein>
    <submittedName>
        <fullName evidence="10">Acyl-CoA dehydrogenase</fullName>
    </submittedName>
</protein>
<evidence type="ECO:0000313" key="11">
    <source>
        <dbReference type="Proteomes" id="UP000176562"/>
    </source>
</evidence>
<dbReference type="PANTHER" id="PTHR43884">
    <property type="entry name" value="ACYL-COA DEHYDROGENASE"/>
    <property type="match status" value="1"/>
</dbReference>
<keyword evidence="5 6" id="KW-0560">Oxidoreductase</keyword>
<dbReference type="InterPro" id="IPR013786">
    <property type="entry name" value="AcylCoA_DH/ox_N"/>
</dbReference>
<dbReference type="PROSITE" id="PS00072">
    <property type="entry name" value="ACYL_COA_DH_1"/>
    <property type="match status" value="1"/>
</dbReference>
<dbReference type="InterPro" id="IPR036250">
    <property type="entry name" value="AcylCo_DH-like_C"/>
</dbReference>
<evidence type="ECO:0000256" key="5">
    <source>
        <dbReference type="ARBA" id="ARBA00023002"/>
    </source>
</evidence>
<dbReference type="InterPro" id="IPR006089">
    <property type="entry name" value="Acyl-CoA_DH_CS"/>
</dbReference>
<dbReference type="GO" id="GO:0006552">
    <property type="term" value="P:L-leucine catabolic process"/>
    <property type="evidence" value="ECO:0007669"/>
    <property type="project" value="TreeGrafter"/>
</dbReference>
<proteinExistence type="inferred from homology"/>
<keyword evidence="11" id="KW-1185">Reference proteome</keyword>
<dbReference type="InterPro" id="IPR009100">
    <property type="entry name" value="AcylCoA_DH/oxidase_NM_dom_sf"/>
</dbReference>
<dbReference type="Pfam" id="PF00441">
    <property type="entry name" value="Acyl-CoA_dh_1"/>
    <property type="match status" value="1"/>
</dbReference>
<dbReference type="FunFam" id="1.20.140.10:FF:000001">
    <property type="entry name" value="Acyl-CoA dehydrogenase"/>
    <property type="match status" value="1"/>
</dbReference>
<dbReference type="InterPro" id="IPR046373">
    <property type="entry name" value="Acyl-CoA_Oxase/DH_mid-dom_sf"/>
</dbReference>
<dbReference type="PIRSF" id="PIRSF016578">
    <property type="entry name" value="HsaA"/>
    <property type="match status" value="1"/>
</dbReference>
<evidence type="ECO:0000256" key="4">
    <source>
        <dbReference type="ARBA" id="ARBA00022827"/>
    </source>
</evidence>
<dbReference type="InterPro" id="IPR006091">
    <property type="entry name" value="Acyl-CoA_Oxase/DH_mid-dom"/>
</dbReference>
<gene>
    <name evidence="10" type="ORF">LPB142_10950</name>
</gene>
<dbReference type="Pfam" id="PF02771">
    <property type="entry name" value="Acyl-CoA_dh_N"/>
    <property type="match status" value="1"/>
</dbReference>
<dbReference type="GO" id="GO:0003995">
    <property type="term" value="F:acyl-CoA dehydrogenase activity"/>
    <property type="evidence" value="ECO:0007669"/>
    <property type="project" value="InterPro"/>
</dbReference>
<evidence type="ECO:0000259" key="7">
    <source>
        <dbReference type="Pfam" id="PF00441"/>
    </source>
</evidence>